<protein>
    <submittedName>
        <fullName evidence="2">Uncharacterized protein</fullName>
    </submittedName>
</protein>
<keyword evidence="3" id="KW-1185">Reference proteome</keyword>
<organism evidence="2 3">
    <name type="scientific">Trichocladium antarcticum</name>
    <dbReference type="NCBI Taxonomy" id="1450529"/>
    <lineage>
        <taxon>Eukaryota</taxon>
        <taxon>Fungi</taxon>
        <taxon>Dikarya</taxon>
        <taxon>Ascomycota</taxon>
        <taxon>Pezizomycotina</taxon>
        <taxon>Sordariomycetes</taxon>
        <taxon>Sordariomycetidae</taxon>
        <taxon>Sordariales</taxon>
        <taxon>Chaetomiaceae</taxon>
        <taxon>Trichocladium</taxon>
    </lineage>
</organism>
<reference evidence="2" key="1">
    <citation type="journal article" date="2023" name="Mol. Phylogenet. Evol.">
        <title>Genome-scale phylogeny and comparative genomics of the fungal order Sordariales.</title>
        <authorList>
            <person name="Hensen N."/>
            <person name="Bonometti L."/>
            <person name="Westerberg I."/>
            <person name="Brannstrom I.O."/>
            <person name="Guillou S."/>
            <person name="Cros-Aarteil S."/>
            <person name="Calhoun S."/>
            <person name="Haridas S."/>
            <person name="Kuo A."/>
            <person name="Mondo S."/>
            <person name="Pangilinan J."/>
            <person name="Riley R."/>
            <person name="LaButti K."/>
            <person name="Andreopoulos B."/>
            <person name="Lipzen A."/>
            <person name="Chen C."/>
            <person name="Yan M."/>
            <person name="Daum C."/>
            <person name="Ng V."/>
            <person name="Clum A."/>
            <person name="Steindorff A."/>
            <person name="Ohm R.A."/>
            <person name="Martin F."/>
            <person name="Silar P."/>
            <person name="Natvig D.O."/>
            <person name="Lalanne C."/>
            <person name="Gautier V."/>
            <person name="Ament-Velasquez S.L."/>
            <person name="Kruys A."/>
            <person name="Hutchinson M.I."/>
            <person name="Powell A.J."/>
            <person name="Barry K."/>
            <person name="Miller A.N."/>
            <person name="Grigoriev I.V."/>
            <person name="Debuchy R."/>
            <person name="Gladieux P."/>
            <person name="Hiltunen Thoren M."/>
            <person name="Johannesson H."/>
        </authorList>
    </citation>
    <scope>NUCLEOTIDE SEQUENCE</scope>
    <source>
        <strain evidence="2">CBS 123565</strain>
    </source>
</reference>
<dbReference type="Proteomes" id="UP001304895">
    <property type="component" value="Unassembled WGS sequence"/>
</dbReference>
<dbReference type="EMBL" id="MU853416">
    <property type="protein sequence ID" value="KAK4132735.1"/>
    <property type="molecule type" value="Genomic_DNA"/>
</dbReference>
<name>A0AAN6UGZ8_9PEZI</name>
<dbReference type="AlphaFoldDB" id="A0AAN6UGZ8"/>
<evidence type="ECO:0000313" key="2">
    <source>
        <dbReference type="EMBL" id="KAK4132735.1"/>
    </source>
</evidence>
<accession>A0AAN6UGZ8</accession>
<evidence type="ECO:0000313" key="3">
    <source>
        <dbReference type="Proteomes" id="UP001304895"/>
    </source>
</evidence>
<evidence type="ECO:0000256" key="1">
    <source>
        <dbReference type="SAM" id="MobiDB-lite"/>
    </source>
</evidence>
<comment type="caution">
    <text evidence="2">The sequence shown here is derived from an EMBL/GenBank/DDBJ whole genome shotgun (WGS) entry which is preliminary data.</text>
</comment>
<proteinExistence type="predicted"/>
<reference evidence="2" key="2">
    <citation type="submission" date="2023-05" db="EMBL/GenBank/DDBJ databases">
        <authorList>
            <consortium name="Lawrence Berkeley National Laboratory"/>
            <person name="Steindorff A."/>
            <person name="Hensen N."/>
            <person name="Bonometti L."/>
            <person name="Westerberg I."/>
            <person name="Brannstrom I.O."/>
            <person name="Guillou S."/>
            <person name="Cros-Aarteil S."/>
            <person name="Calhoun S."/>
            <person name="Haridas S."/>
            <person name="Kuo A."/>
            <person name="Mondo S."/>
            <person name="Pangilinan J."/>
            <person name="Riley R."/>
            <person name="Labutti K."/>
            <person name="Andreopoulos B."/>
            <person name="Lipzen A."/>
            <person name="Chen C."/>
            <person name="Yanf M."/>
            <person name="Daum C."/>
            <person name="Ng V."/>
            <person name="Clum A."/>
            <person name="Ohm R."/>
            <person name="Martin F."/>
            <person name="Silar P."/>
            <person name="Natvig D."/>
            <person name="Lalanne C."/>
            <person name="Gautier V."/>
            <person name="Ament-Velasquez S.L."/>
            <person name="Kruys A."/>
            <person name="Hutchinson M.I."/>
            <person name="Powell A.J."/>
            <person name="Barry K."/>
            <person name="Miller A.N."/>
            <person name="Grigoriev I.V."/>
            <person name="Debuchy R."/>
            <person name="Gladieux P."/>
            <person name="Thoren M.H."/>
            <person name="Johannesson H."/>
        </authorList>
    </citation>
    <scope>NUCLEOTIDE SEQUENCE</scope>
    <source>
        <strain evidence="2">CBS 123565</strain>
    </source>
</reference>
<feature type="region of interest" description="Disordered" evidence="1">
    <location>
        <begin position="28"/>
        <end position="54"/>
    </location>
</feature>
<gene>
    <name evidence="2" type="ORF">BT67DRAFT_77020</name>
</gene>
<sequence length="128" mass="13469">MVRYCAVTSPGLDAAHSKQVLGTVPWISRHTTGGPSGGTSAVGPGNGKRAKNSTARSAAQELAASLASAGRAWMPSSLVLDAFHGRNCSCQRVCRCWFCFSNRCLGRDNAESQGNVTLPVDFGQARNK</sequence>